<keyword evidence="2" id="KW-1185">Reference proteome</keyword>
<reference evidence="1 2" key="1">
    <citation type="journal article" date="2023" name="Plants (Basel)">
        <title>Bridging the Gap: Combining Genomics and Transcriptomics Approaches to Understand Stylosanthes scabra, an Orphan Legume from the Brazilian Caatinga.</title>
        <authorList>
            <person name="Ferreira-Neto J.R.C."/>
            <person name="da Silva M.D."/>
            <person name="Binneck E."/>
            <person name="de Melo N.F."/>
            <person name="da Silva R.H."/>
            <person name="de Melo A.L.T.M."/>
            <person name="Pandolfi V."/>
            <person name="Bustamante F.O."/>
            <person name="Brasileiro-Vidal A.C."/>
            <person name="Benko-Iseppon A.M."/>
        </authorList>
    </citation>
    <scope>NUCLEOTIDE SEQUENCE [LARGE SCALE GENOMIC DNA]</scope>
    <source>
        <tissue evidence="1">Leaves</tissue>
    </source>
</reference>
<sequence>MNDKCLLQMLDKCCKIIGWVLKKGESQQLPPSVPLLGFTSPSLCSVLLWLTCSLVVEGEASLSYDHKAITIGGERRILLLGAIHYPRSTSEAKNFGPWSFPLPLRLFLFVRAFTFIAALRSNQSNA</sequence>
<evidence type="ECO:0000313" key="1">
    <source>
        <dbReference type="EMBL" id="MED6149634.1"/>
    </source>
</evidence>
<proteinExistence type="predicted"/>
<dbReference type="EMBL" id="JASCZI010091249">
    <property type="protein sequence ID" value="MED6149634.1"/>
    <property type="molecule type" value="Genomic_DNA"/>
</dbReference>
<gene>
    <name evidence="1" type="ORF">PIB30_064448</name>
</gene>
<protein>
    <recommendedName>
        <fullName evidence="3">Beta-galactosidase</fullName>
    </recommendedName>
</protein>
<evidence type="ECO:0008006" key="3">
    <source>
        <dbReference type="Google" id="ProtNLM"/>
    </source>
</evidence>
<dbReference type="Proteomes" id="UP001341840">
    <property type="component" value="Unassembled WGS sequence"/>
</dbReference>
<organism evidence="1 2">
    <name type="scientific">Stylosanthes scabra</name>
    <dbReference type="NCBI Taxonomy" id="79078"/>
    <lineage>
        <taxon>Eukaryota</taxon>
        <taxon>Viridiplantae</taxon>
        <taxon>Streptophyta</taxon>
        <taxon>Embryophyta</taxon>
        <taxon>Tracheophyta</taxon>
        <taxon>Spermatophyta</taxon>
        <taxon>Magnoliopsida</taxon>
        <taxon>eudicotyledons</taxon>
        <taxon>Gunneridae</taxon>
        <taxon>Pentapetalae</taxon>
        <taxon>rosids</taxon>
        <taxon>fabids</taxon>
        <taxon>Fabales</taxon>
        <taxon>Fabaceae</taxon>
        <taxon>Papilionoideae</taxon>
        <taxon>50 kb inversion clade</taxon>
        <taxon>dalbergioids sensu lato</taxon>
        <taxon>Dalbergieae</taxon>
        <taxon>Pterocarpus clade</taxon>
        <taxon>Stylosanthes</taxon>
    </lineage>
</organism>
<name>A0ABU6TLH1_9FABA</name>
<evidence type="ECO:0000313" key="2">
    <source>
        <dbReference type="Proteomes" id="UP001341840"/>
    </source>
</evidence>
<comment type="caution">
    <text evidence="1">The sequence shown here is derived from an EMBL/GenBank/DDBJ whole genome shotgun (WGS) entry which is preliminary data.</text>
</comment>
<accession>A0ABU6TLH1</accession>